<dbReference type="Pfam" id="PF18962">
    <property type="entry name" value="Por_Secre_tail"/>
    <property type="match status" value="1"/>
</dbReference>
<feature type="chain" id="PRO_5031534068" evidence="5">
    <location>
        <begin position="26"/>
        <end position="1332"/>
    </location>
</feature>
<feature type="region of interest" description="Disordered" evidence="4">
    <location>
        <begin position="48"/>
        <end position="70"/>
    </location>
</feature>
<dbReference type="InterPro" id="IPR013783">
    <property type="entry name" value="Ig-like_fold"/>
</dbReference>
<dbReference type="EMBL" id="JABAIL010000001">
    <property type="protein sequence ID" value="NLR89759.1"/>
    <property type="molecule type" value="Genomic_DNA"/>
</dbReference>
<evidence type="ECO:0000313" key="7">
    <source>
        <dbReference type="EMBL" id="NLR89759.1"/>
    </source>
</evidence>
<evidence type="ECO:0000256" key="3">
    <source>
        <dbReference type="ARBA" id="ARBA00022729"/>
    </source>
</evidence>
<evidence type="ECO:0000313" key="8">
    <source>
        <dbReference type="Proteomes" id="UP000585050"/>
    </source>
</evidence>
<dbReference type="NCBIfam" id="TIGR04183">
    <property type="entry name" value="Por_Secre_tail"/>
    <property type="match status" value="1"/>
</dbReference>
<dbReference type="Proteomes" id="UP000585050">
    <property type="component" value="Unassembled WGS sequence"/>
</dbReference>
<evidence type="ECO:0000256" key="5">
    <source>
        <dbReference type="SAM" id="SignalP"/>
    </source>
</evidence>
<reference evidence="7 8" key="1">
    <citation type="submission" date="2020-04" db="EMBL/GenBank/DDBJ databases">
        <title>Flammeovirga sp. SR4, a novel species isolated from seawater.</title>
        <authorList>
            <person name="Wang X."/>
        </authorList>
    </citation>
    <scope>NUCLEOTIDE SEQUENCE [LARGE SCALE GENOMIC DNA]</scope>
    <source>
        <strain evidence="7 8">SR4</strain>
    </source>
</reference>
<dbReference type="Gene3D" id="2.60.40.10">
    <property type="entry name" value="Immunoglobulins"/>
    <property type="match status" value="4"/>
</dbReference>
<dbReference type="Pfam" id="PF13290">
    <property type="entry name" value="CHB_HEX_C_1"/>
    <property type="match status" value="3"/>
</dbReference>
<evidence type="ECO:0000256" key="1">
    <source>
        <dbReference type="ARBA" id="ARBA00001913"/>
    </source>
</evidence>
<dbReference type="InterPro" id="IPR059177">
    <property type="entry name" value="GH29D-like_dom"/>
</dbReference>
<evidence type="ECO:0000256" key="4">
    <source>
        <dbReference type="SAM" id="MobiDB-lite"/>
    </source>
</evidence>
<dbReference type="InterPro" id="IPR031965">
    <property type="entry name" value="CBM26"/>
</dbReference>
<dbReference type="GO" id="GO:0005975">
    <property type="term" value="P:carbohydrate metabolic process"/>
    <property type="evidence" value="ECO:0007669"/>
    <property type="project" value="InterPro"/>
</dbReference>
<evidence type="ECO:0000259" key="6">
    <source>
        <dbReference type="SMART" id="SM00642"/>
    </source>
</evidence>
<dbReference type="Pfam" id="PF00128">
    <property type="entry name" value="Alpha-amylase"/>
    <property type="match status" value="1"/>
</dbReference>
<keyword evidence="2" id="KW-0479">Metal-binding</keyword>
<organism evidence="7 8">
    <name type="scientific">Flammeovirga agarivorans</name>
    <dbReference type="NCBI Taxonomy" id="2726742"/>
    <lineage>
        <taxon>Bacteria</taxon>
        <taxon>Pseudomonadati</taxon>
        <taxon>Bacteroidota</taxon>
        <taxon>Cytophagia</taxon>
        <taxon>Cytophagales</taxon>
        <taxon>Flammeovirgaceae</taxon>
        <taxon>Flammeovirga</taxon>
    </lineage>
</organism>
<accession>A0A7X8SGH6</accession>
<dbReference type="InterPro" id="IPR017853">
    <property type="entry name" value="GH"/>
</dbReference>
<comment type="caution">
    <text evidence="7">The sequence shown here is derived from an EMBL/GenBank/DDBJ whole genome shotgun (WGS) entry which is preliminary data.</text>
</comment>
<dbReference type="PANTHER" id="PTHR10357:SF215">
    <property type="entry name" value="ALPHA-AMYLASE 1"/>
    <property type="match status" value="1"/>
</dbReference>
<dbReference type="GO" id="GO:0046872">
    <property type="term" value="F:metal ion binding"/>
    <property type="evidence" value="ECO:0007669"/>
    <property type="project" value="UniProtKB-KW"/>
</dbReference>
<proteinExistence type="predicted"/>
<dbReference type="PANTHER" id="PTHR10357">
    <property type="entry name" value="ALPHA-AMYLASE FAMILY MEMBER"/>
    <property type="match status" value="1"/>
</dbReference>
<sequence length="1332" mass="147055">MKMKCTRLILLLSMFWSMSITSLLAQNDFREETIYFLLTTRFFDGDPSNNRPNEWSSYNPDPEVNPQITDPNDVTWKGDFKGLIDKLDYIQDLGFTAIWITPIVQNWSPLDYHGYHAYDFTKVDPRLESPGATFQDLINEVHARDMKIVLDVVTNHAGRFGIKGLAEIKYNTDTSQVWGQDLNGNPLQPNPNWEYDGMTPNPDDGLIWSRANIPTMPAPYNENLKLYNWPSTQSYVDTSDPEWYHHSGNGFAQGWDDTENLYNRALAGDTPDLNTSSPVVREYLVNAYKTFIEMGVDAFRWDTIKHMSKEDVLYFLDAFKAINPDLFVFGEVAQKRHELHSIEEINPHWYTWRGATNASDPSGMAVIDFYAEASFHDPFEYGGSFSGVKAADRYDHLYADPSTNLLWLDNHDFGPNNDWNKRYGGTDENLAACLNFMFTWRGIPIVYYGTEMRFMSGAYADIHDAEGIKKSINETGRAYYGDVMDQAPSHKIYQHIKKLNAMRKAIPALQKGEWRWNGDNGGNGVGYVRVYGDSEVAVGLAKDGAATFNFTGLTNGVYRDAVTGAEVAVANGTLNCTVESASAAVFVLNGPGMIGGNGLGYFQPGVGGPSLPFVTASPEPKRYLDPVNVSLSATLGAGGPYSIYYTTDGSTPTTSSQKYTSTIAVTEDTEIRALAIDSDGNTSSVTSFNYRIGEVQGLEVYFKKPSNWGNVNVHYWSETPAGALAPSNWPGPSMEQYDGDWYKYVFEETESVNLLFSDNGSNKTDDLSRSSNGWFDGTTWHNQCPDCGPQTEQPPVLSSSLNGAQVSLSATNNGVIYYTLDGTNPSSTSQQYTSSITLTGAEGETITLKAIAINSAGQSEIEMISYTVPEIPVIEGGMTVYFKTECASPAIYFWNVDGNDATTWPGESMYVSSKYPGFYEYTIDGTCTNLILLCDGNKVTGDEMNICGDVWYDNGWIDEPITSPDVTSPTVNISPSGAEFTNSGTVSISASDDRQGLLTIYYTTDGSTPTTASLSSTQNVSLTVTENTTVSAIAVDEAGNSSAVSVANFTVVEVEQPVEGFTVYVKGYSNIYHWNAFPSGSIANATWPGVSMAQEGNWYSFTFPAEVTSTSLIFNNGNGDQTGDLTRGKDGWYENGQWYDSNPDFGDHPVPGLTVHFRTDWSNASLHYWGASGGSSSNWPGVEMSNDGNGWFSYTIPNITSTNLLFHDGNGNQTVDLTRSQEGWYMNGQWYDTDPELSGSRVTSSLDLERDIMIYPTLIQNNFYITLQLPTASEVGVQIINLSGQVVHPYQEFKVSSGIHNLKVSDLNLKAGMYLVNLKVGEQKTVRKLIKQ</sequence>
<comment type="cofactor">
    <cofactor evidence="1">
        <name>Ca(2+)</name>
        <dbReference type="ChEBI" id="CHEBI:29108"/>
    </cofactor>
</comment>
<feature type="signal peptide" evidence="5">
    <location>
        <begin position="1"/>
        <end position="25"/>
    </location>
</feature>
<gene>
    <name evidence="7" type="ORF">HGP29_01010</name>
</gene>
<dbReference type="InterPro" id="IPR026444">
    <property type="entry name" value="Secre_tail"/>
</dbReference>
<dbReference type="SMART" id="SM00642">
    <property type="entry name" value="Aamy"/>
    <property type="match status" value="1"/>
</dbReference>
<dbReference type="InterPro" id="IPR006047">
    <property type="entry name" value="GH13_cat_dom"/>
</dbReference>
<feature type="domain" description="Glycosyl hydrolase family 13 catalytic" evidence="6">
    <location>
        <begin position="36"/>
        <end position="503"/>
    </location>
</feature>
<protein>
    <submittedName>
        <fullName evidence="7">Starch-binding protein</fullName>
    </submittedName>
</protein>
<name>A0A7X8SGH6_9BACT</name>
<dbReference type="SUPFAM" id="SSF51445">
    <property type="entry name" value="(Trans)glycosidases"/>
    <property type="match status" value="1"/>
</dbReference>
<keyword evidence="8" id="KW-1185">Reference proteome</keyword>
<dbReference type="Pfam" id="PF16738">
    <property type="entry name" value="CBM26"/>
    <property type="match status" value="3"/>
</dbReference>
<evidence type="ECO:0000256" key="2">
    <source>
        <dbReference type="ARBA" id="ARBA00022723"/>
    </source>
</evidence>
<dbReference type="Gene3D" id="3.20.20.80">
    <property type="entry name" value="Glycosidases"/>
    <property type="match status" value="2"/>
</dbReference>
<feature type="compositionally biased region" description="Polar residues" evidence="4">
    <location>
        <begin position="48"/>
        <end position="59"/>
    </location>
</feature>
<keyword evidence="3 5" id="KW-0732">Signal</keyword>